<feature type="transmembrane region" description="Helical" evidence="1">
    <location>
        <begin position="5"/>
        <end position="22"/>
    </location>
</feature>
<dbReference type="EMBL" id="WTVA01000002">
    <property type="protein sequence ID" value="MZR21842.1"/>
    <property type="molecule type" value="Genomic_DNA"/>
</dbReference>
<proteinExistence type="predicted"/>
<evidence type="ECO:0000256" key="1">
    <source>
        <dbReference type="SAM" id="Phobius"/>
    </source>
</evidence>
<dbReference type="Proteomes" id="UP000445696">
    <property type="component" value="Unassembled WGS sequence"/>
</dbReference>
<evidence type="ECO:0000313" key="2">
    <source>
        <dbReference type="EMBL" id="MZR21842.1"/>
    </source>
</evidence>
<keyword evidence="1" id="KW-0472">Membrane</keyword>
<gene>
    <name evidence="2" type="ORF">GQF03_05825</name>
</gene>
<comment type="caution">
    <text evidence="2">The sequence shown here is derived from an EMBL/GenBank/DDBJ whole genome shotgun (WGS) entry which is preliminary data.</text>
</comment>
<sequence>MRKYLIPLLIAVGIGLVGWVGYDYSRSGEQIAAFNLDGSEGSTDLIKLDPSMNPLRAILTVSYEIELLKGTSAAFDYDILMAGLGGVEVFAAQGQQRDKRDDNTPEYATKSSELVIKTFAVPVPGEYLLDWRIAPVEAKILGQSISLRRNVEPLRVAFLIPGVLSLALGFFLLIRSKRKGR</sequence>
<dbReference type="RefSeq" id="WP_161338273.1">
    <property type="nucleotide sequence ID" value="NZ_JBHSDG010000001.1"/>
</dbReference>
<dbReference type="AlphaFoldDB" id="A0A845MDZ6"/>
<feature type="transmembrane region" description="Helical" evidence="1">
    <location>
        <begin position="156"/>
        <end position="174"/>
    </location>
</feature>
<name>A0A845MDZ6_9PROT</name>
<keyword evidence="3" id="KW-1185">Reference proteome</keyword>
<keyword evidence="1" id="KW-1133">Transmembrane helix</keyword>
<protein>
    <submittedName>
        <fullName evidence="2">Uncharacterized protein</fullName>
    </submittedName>
</protein>
<reference evidence="2 3" key="1">
    <citation type="journal article" date="2014" name="Int. J. Syst. Evol. Microbiol.">
        <title>Sneathiella chungangensis sp. nov., isolated from a marine sand, and emended description of the genus Sneathiella.</title>
        <authorList>
            <person name="Siamphan C."/>
            <person name="Kim H."/>
            <person name="Lee J.S."/>
            <person name="Kim W."/>
        </authorList>
    </citation>
    <scope>NUCLEOTIDE SEQUENCE [LARGE SCALE GENOMIC DNA]</scope>
    <source>
        <strain evidence="2 3">KCTC 32476</strain>
    </source>
</reference>
<keyword evidence="1" id="KW-0812">Transmembrane</keyword>
<evidence type="ECO:0000313" key="3">
    <source>
        <dbReference type="Proteomes" id="UP000445696"/>
    </source>
</evidence>
<accession>A0A845MDZ6</accession>
<organism evidence="2 3">
    <name type="scientific">Sneathiella chungangensis</name>
    <dbReference type="NCBI Taxonomy" id="1418234"/>
    <lineage>
        <taxon>Bacteria</taxon>
        <taxon>Pseudomonadati</taxon>
        <taxon>Pseudomonadota</taxon>
        <taxon>Alphaproteobacteria</taxon>
        <taxon>Sneathiellales</taxon>
        <taxon>Sneathiellaceae</taxon>
        <taxon>Sneathiella</taxon>
    </lineage>
</organism>